<organism evidence="15 16">
    <name type="scientific">Talaromyces marneffei (strain ATCC 18224 / CBS 334.59 / QM 7333)</name>
    <name type="common">Penicillium marneffei</name>
    <dbReference type="NCBI Taxonomy" id="441960"/>
    <lineage>
        <taxon>Eukaryota</taxon>
        <taxon>Fungi</taxon>
        <taxon>Dikarya</taxon>
        <taxon>Ascomycota</taxon>
        <taxon>Pezizomycotina</taxon>
        <taxon>Eurotiomycetes</taxon>
        <taxon>Eurotiomycetidae</taxon>
        <taxon>Eurotiales</taxon>
        <taxon>Trichocomaceae</taxon>
        <taxon>Talaromyces</taxon>
        <taxon>Talaromyces sect. Talaromyces</taxon>
    </lineage>
</organism>
<dbReference type="PANTHER" id="PTHR23033">
    <property type="entry name" value="BETA1,3-GALACTOSYLTRANSFERASE"/>
    <property type="match status" value="1"/>
</dbReference>
<accession>B6Q7P1</accession>
<keyword evidence="8" id="KW-0547">Nucleotide-binding</keyword>
<keyword evidence="7 12" id="KW-0812">Transmembrane</keyword>
<evidence type="ECO:0000256" key="11">
    <source>
        <dbReference type="ARBA" id="ARBA00023136"/>
    </source>
</evidence>
<keyword evidence="10 12" id="KW-1133">Transmembrane helix</keyword>
<keyword evidence="11 12" id="KW-0472">Membrane</keyword>
<evidence type="ECO:0000256" key="5">
    <source>
        <dbReference type="ARBA" id="ARBA00022676"/>
    </source>
</evidence>
<feature type="domain" description="Apple" evidence="13">
    <location>
        <begin position="389"/>
        <end position="424"/>
    </location>
</feature>
<dbReference type="Gene3D" id="3.90.550.50">
    <property type="match status" value="1"/>
</dbReference>
<evidence type="ECO:0000256" key="1">
    <source>
        <dbReference type="ARBA" id="ARBA00004606"/>
    </source>
</evidence>
<evidence type="ECO:0000256" key="3">
    <source>
        <dbReference type="ARBA" id="ARBA00006462"/>
    </source>
</evidence>
<dbReference type="InterPro" id="IPR026050">
    <property type="entry name" value="C1GALT1/C1GALT1_chp1"/>
</dbReference>
<evidence type="ECO:0000256" key="4">
    <source>
        <dbReference type="ARBA" id="ARBA00012557"/>
    </source>
</evidence>
<evidence type="ECO:0000256" key="2">
    <source>
        <dbReference type="ARBA" id="ARBA00004922"/>
    </source>
</evidence>
<dbReference type="PANTHER" id="PTHR23033:SF47">
    <property type="entry name" value="APPLE DOMAIN-CONTAINING PROTEIN-RELATED"/>
    <property type="match status" value="1"/>
</dbReference>
<evidence type="ECO:0000259" key="13">
    <source>
        <dbReference type="Pfam" id="PF00024"/>
    </source>
</evidence>
<gene>
    <name evidence="15" type="ORF">PMAA_035680</name>
</gene>
<evidence type="ECO:0000313" key="15">
    <source>
        <dbReference type="EMBL" id="EEA28776.1"/>
    </source>
</evidence>
<evidence type="ECO:0000256" key="8">
    <source>
        <dbReference type="ARBA" id="ARBA00022741"/>
    </source>
</evidence>
<evidence type="ECO:0000256" key="6">
    <source>
        <dbReference type="ARBA" id="ARBA00022679"/>
    </source>
</evidence>
<evidence type="ECO:0000256" key="10">
    <source>
        <dbReference type="ARBA" id="ARBA00022989"/>
    </source>
</evidence>
<dbReference type="Pfam" id="PF00024">
    <property type="entry name" value="PAN_1"/>
    <property type="match status" value="1"/>
</dbReference>
<dbReference type="EMBL" id="DS995899">
    <property type="protein sequence ID" value="EEA28776.1"/>
    <property type="molecule type" value="Genomic_DNA"/>
</dbReference>
<name>B6Q7P1_TALMQ</name>
<comment type="subcellular location">
    <subcellularLocation>
        <location evidence="1">Membrane</location>
        <topology evidence="1">Single-pass type II membrane protein</topology>
    </subcellularLocation>
</comment>
<feature type="transmembrane region" description="Helical" evidence="12">
    <location>
        <begin position="15"/>
        <end position="35"/>
    </location>
</feature>
<dbReference type="EC" id="2.4.1.122" evidence="4"/>
<keyword evidence="5" id="KW-0328">Glycosyltransferase</keyword>
<dbReference type="AlphaFoldDB" id="B6Q7P1"/>
<protein>
    <recommendedName>
        <fullName evidence="4">N-acetylgalactosaminide beta-1,3-galactosyltransferase</fullName>
        <ecNumber evidence="4">2.4.1.122</ecNumber>
    </recommendedName>
</protein>
<dbReference type="Proteomes" id="UP000001294">
    <property type="component" value="Unassembled WGS sequence"/>
</dbReference>
<evidence type="ECO:0000256" key="7">
    <source>
        <dbReference type="ARBA" id="ARBA00022692"/>
    </source>
</evidence>
<dbReference type="OrthoDB" id="414175at2759"/>
<keyword evidence="9" id="KW-0735">Signal-anchor</keyword>
<evidence type="ECO:0000313" key="16">
    <source>
        <dbReference type="Proteomes" id="UP000001294"/>
    </source>
</evidence>
<dbReference type="Gene3D" id="3.50.4.10">
    <property type="entry name" value="Hepatocyte Growth Factor"/>
    <property type="match status" value="1"/>
</dbReference>
<proteinExistence type="inferred from homology"/>
<dbReference type="GO" id="GO:0016263">
    <property type="term" value="F:glycoprotein-N-acetylgalactosamine 3-beta-galactosyltransferase activity"/>
    <property type="evidence" value="ECO:0007669"/>
    <property type="project" value="UniProtKB-EC"/>
</dbReference>
<keyword evidence="16" id="KW-1185">Reference proteome</keyword>
<reference evidence="16" key="1">
    <citation type="journal article" date="2015" name="Genome Announc.">
        <title>Genome sequence of the AIDS-associated pathogen Penicillium marneffei (ATCC18224) and its near taxonomic relative Talaromyces stipitatus (ATCC10500).</title>
        <authorList>
            <person name="Nierman W.C."/>
            <person name="Fedorova-Abrams N.D."/>
            <person name="Andrianopoulos A."/>
        </authorList>
    </citation>
    <scope>NUCLEOTIDE SEQUENCE [LARGE SCALE GENOMIC DNA]</scope>
    <source>
        <strain evidence="16">ATCC 18224 / CBS 334.59 / QM 7333</strain>
    </source>
</reference>
<dbReference type="Pfam" id="PF02434">
    <property type="entry name" value="Fringe"/>
    <property type="match status" value="1"/>
</dbReference>
<feature type="domain" description="Fringe-like glycosyltransferase" evidence="14">
    <location>
        <begin position="188"/>
        <end position="285"/>
    </location>
</feature>
<dbReference type="GO" id="GO:0000166">
    <property type="term" value="F:nucleotide binding"/>
    <property type="evidence" value="ECO:0007669"/>
    <property type="project" value="UniProtKB-KW"/>
</dbReference>
<comment type="similarity">
    <text evidence="3">Belongs to the glycosyltransferase 31 family. Beta3-Gal-T subfamily.</text>
</comment>
<comment type="pathway">
    <text evidence="2">Protein modification; protein glycosylation.</text>
</comment>
<dbReference type="VEuPathDB" id="FungiDB:PMAA_035680"/>
<dbReference type="PhylomeDB" id="B6Q7P1"/>
<dbReference type="InterPro" id="IPR003378">
    <property type="entry name" value="Fringe-like_glycosylTrfase"/>
</dbReference>
<evidence type="ECO:0000256" key="9">
    <source>
        <dbReference type="ARBA" id="ARBA00022968"/>
    </source>
</evidence>
<dbReference type="SUPFAM" id="SSF57414">
    <property type="entry name" value="Hairpin loop containing domain-like"/>
    <property type="match status" value="1"/>
</dbReference>
<evidence type="ECO:0000256" key="12">
    <source>
        <dbReference type="SAM" id="Phobius"/>
    </source>
</evidence>
<dbReference type="GO" id="GO:0016020">
    <property type="term" value="C:membrane"/>
    <property type="evidence" value="ECO:0007669"/>
    <property type="project" value="UniProtKB-SubCell"/>
</dbReference>
<keyword evidence="6" id="KW-0808">Transferase</keyword>
<dbReference type="InterPro" id="IPR003609">
    <property type="entry name" value="Pan_app"/>
</dbReference>
<evidence type="ECO:0000259" key="14">
    <source>
        <dbReference type="Pfam" id="PF02434"/>
    </source>
</evidence>
<dbReference type="HOGENOM" id="CLU_022549_3_1_1"/>
<sequence length="459" mass="52956">MQTQSSLHRLHHGRLRIWILAFAPILSLVLLWTWLRRPNSLLLDQYFSTDGKGADDGSINNVKPKPIPEMDEILVILKTGVTESLSKVPVHLETTLSSIPHFVVFSDYEEEIAGIRTHDVLRGIDEATKRKVPEFELYNRIREHGRDALTPADYGDDSNGPWGRQNNPGWRLDKWKFLPMIPAALDYKPDAKWFVFMEADSYIFWPNLVEWLSQLNHEQDWYLGFPMQIGNTIFAYGGSGFVVSNPAMRKTAQYVEEQPQTEIDNYTATQWAGDCVLGKMFRDAGVGLHWSWPMFQDSRLWEMDYFATIGGRRAWCYPVVSYHHMQPDDIRGLYEFESEWFKSGNSSTKLLLFSDMFYRLILSDILSLRDGWDNAADNAITNKEGSSLVLTFEECSNICANNKSCLSYRYRENDKNCYVSSAVKRGTAAEGVKSNWMIDRIHNKIREYGETCKNVEFVL</sequence>
<dbReference type="STRING" id="441960.B6Q7P1"/>